<dbReference type="SMART" id="SM00382">
    <property type="entry name" value="AAA"/>
    <property type="match status" value="1"/>
</dbReference>
<dbReference type="PANTHER" id="PTHR43158:SF7">
    <property type="entry name" value="ABC TRANSPORTER, ATP-BINDING PROTEIN"/>
    <property type="match status" value="1"/>
</dbReference>
<dbReference type="GO" id="GO:0016887">
    <property type="term" value="F:ATP hydrolysis activity"/>
    <property type="evidence" value="ECO:0007669"/>
    <property type="project" value="InterPro"/>
</dbReference>
<keyword evidence="2 4" id="KW-0067">ATP-binding</keyword>
<dbReference type="AlphaFoldDB" id="A0A318ETH1"/>
<dbReference type="Pfam" id="PF00005">
    <property type="entry name" value="ABC_tran"/>
    <property type="match status" value="1"/>
</dbReference>
<evidence type="ECO:0000256" key="1">
    <source>
        <dbReference type="ARBA" id="ARBA00022741"/>
    </source>
</evidence>
<dbReference type="SUPFAM" id="SSF52540">
    <property type="entry name" value="P-loop containing nucleoside triphosphate hydrolases"/>
    <property type="match status" value="1"/>
</dbReference>
<evidence type="ECO:0000256" key="2">
    <source>
        <dbReference type="ARBA" id="ARBA00022840"/>
    </source>
</evidence>
<keyword evidence="1" id="KW-0547">Nucleotide-binding</keyword>
<dbReference type="InterPro" id="IPR003593">
    <property type="entry name" value="AAA+_ATPase"/>
</dbReference>
<feature type="domain" description="ABC transporter" evidence="3">
    <location>
        <begin position="3"/>
        <end position="211"/>
    </location>
</feature>
<dbReference type="Proteomes" id="UP000247523">
    <property type="component" value="Unassembled WGS sequence"/>
</dbReference>
<dbReference type="InterPro" id="IPR027417">
    <property type="entry name" value="P-loop_NTPase"/>
</dbReference>
<evidence type="ECO:0000313" key="4">
    <source>
        <dbReference type="EMBL" id="PXV96209.1"/>
    </source>
</evidence>
<protein>
    <submittedName>
        <fullName evidence="4">ABC-2 type transport system ATP-binding protein</fullName>
    </submittedName>
</protein>
<proteinExistence type="predicted"/>
<dbReference type="RefSeq" id="WP_110290351.1">
    <property type="nucleotide sequence ID" value="NZ_QICS01000001.1"/>
</dbReference>
<evidence type="ECO:0000259" key="3">
    <source>
        <dbReference type="PROSITE" id="PS50893"/>
    </source>
</evidence>
<evidence type="ECO:0000313" key="5">
    <source>
        <dbReference type="Proteomes" id="UP000247523"/>
    </source>
</evidence>
<comment type="caution">
    <text evidence="4">The sequence shown here is derived from an EMBL/GenBank/DDBJ whole genome shotgun (WGS) entry which is preliminary data.</text>
</comment>
<sequence>MQLLAKDINKKIKNKNILIDINLKLDSGNIYGFVGRNGSGKTMLFRALSGLMKIDSGEIIYDKKILHRDMTILPNMGIILENAGLYPEFTGFKNLKLLAQINSKIDSAQINEAIIRVGLDPQDKRIVRKYSLGMKQRIVLAQAIMEKPDVLLLDEPTNALDDSGVELIRTIILEEKKRGALILIASHNKEDIHLLADKVYYMDNGNIIDRVV</sequence>
<dbReference type="Gene3D" id="3.40.50.300">
    <property type="entry name" value="P-loop containing nucleotide triphosphate hydrolases"/>
    <property type="match status" value="1"/>
</dbReference>
<accession>A0A318ETH1</accession>
<dbReference type="PROSITE" id="PS00211">
    <property type="entry name" value="ABC_TRANSPORTER_1"/>
    <property type="match status" value="1"/>
</dbReference>
<dbReference type="InterPro" id="IPR017871">
    <property type="entry name" value="ABC_transporter-like_CS"/>
</dbReference>
<dbReference type="PANTHER" id="PTHR43158">
    <property type="entry name" value="SKFA PEPTIDE EXPORT ATP-BINDING PROTEIN SKFE"/>
    <property type="match status" value="1"/>
</dbReference>
<name>A0A318ETH1_9FIRM</name>
<reference evidence="4 5" key="1">
    <citation type="submission" date="2018-05" db="EMBL/GenBank/DDBJ databases">
        <title>Genomic Encyclopedia of Type Strains, Phase IV (KMG-IV): sequencing the most valuable type-strain genomes for metagenomic binning, comparative biology and taxonomic classification.</title>
        <authorList>
            <person name="Goeker M."/>
        </authorList>
    </citation>
    <scope>NUCLEOTIDE SEQUENCE [LARGE SCALE GENOMIC DNA]</scope>
    <source>
        <strain evidence="4 5">DSM 28816</strain>
    </source>
</reference>
<gene>
    <name evidence="4" type="ORF">C8E03_101844</name>
</gene>
<dbReference type="EMBL" id="QICS01000001">
    <property type="protein sequence ID" value="PXV96209.1"/>
    <property type="molecule type" value="Genomic_DNA"/>
</dbReference>
<organism evidence="4 5">
    <name type="scientific">Lachnotalea glycerini</name>
    <dbReference type="NCBI Taxonomy" id="1763509"/>
    <lineage>
        <taxon>Bacteria</taxon>
        <taxon>Bacillati</taxon>
        <taxon>Bacillota</taxon>
        <taxon>Clostridia</taxon>
        <taxon>Lachnospirales</taxon>
        <taxon>Lachnospiraceae</taxon>
        <taxon>Lachnotalea</taxon>
    </lineage>
</organism>
<dbReference type="GO" id="GO:0005524">
    <property type="term" value="F:ATP binding"/>
    <property type="evidence" value="ECO:0007669"/>
    <property type="project" value="UniProtKB-KW"/>
</dbReference>
<dbReference type="PROSITE" id="PS50893">
    <property type="entry name" value="ABC_TRANSPORTER_2"/>
    <property type="match status" value="1"/>
</dbReference>
<dbReference type="InterPro" id="IPR003439">
    <property type="entry name" value="ABC_transporter-like_ATP-bd"/>
</dbReference>